<name>A0ACB8BXK5_9AGAM</name>
<protein>
    <submittedName>
        <fullName evidence="1">Uncharacterized protein</fullName>
    </submittedName>
</protein>
<keyword evidence="2" id="KW-1185">Reference proteome</keyword>
<gene>
    <name evidence="1" type="ORF">BV22DRAFT_1079400</name>
</gene>
<accession>A0ACB8BXK5</accession>
<comment type="caution">
    <text evidence="1">The sequence shown here is derived from an EMBL/GenBank/DDBJ whole genome shotgun (WGS) entry which is preliminary data.</text>
</comment>
<proteinExistence type="predicted"/>
<dbReference type="EMBL" id="MU266334">
    <property type="protein sequence ID" value="KAH7930139.1"/>
    <property type="molecule type" value="Genomic_DNA"/>
</dbReference>
<evidence type="ECO:0000313" key="2">
    <source>
        <dbReference type="Proteomes" id="UP000790709"/>
    </source>
</evidence>
<dbReference type="Proteomes" id="UP000790709">
    <property type="component" value="Unassembled WGS sequence"/>
</dbReference>
<reference evidence="1" key="1">
    <citation type="journal article" date="2021" name="New Phytol.">
        <title>Evolutionary innovations through gain and loss of genes in the ectomycorrhizal Boletales.</title>
        <authorList>
            <person name="Wu G."/>
            <person name="Miyauchi S."/>
            <person name="Morin E."/>
            <person name="Kuo A."/>
            <person name="Drula E."/>
            <person name="Varga T."/>
            <person name="Kohler A."/>
            <person name="Feng B."/>
            <person name="Cao Y."/>
            <person name="Lipzen A."/>
            <person name="Daum C."/>
            <person name="Hundley H."/>
            <person name="Pangilinan J."/>
            <person name="Johnson J."/>
            <person name="Barry K."/>
            <person name="LaButti K."/>
            <person name="Ng V."/>
            <person name="Ahrendt S."/>
            <person name="Min B."/>
            <person name="Choi I.G."/>
            <person name="Park H."/>
            <person name="Plett J.M."/>
            <person name="Magnuson J."/>
            <person name="Spatafora J.W."/>
            <person name="Nagy L.G."/>
            <person name="Henrissat B."/>
            <person name="Grigoriev I.V."/>
            <person name="Yang Z.L."/>
            <person name="Xu J."/>
            <person name="Martin F.M."/>
        </authorList>
    </citation>
    <scope>NUCLEOTIDE SEQUENCE</scope>
    <source>
        <strain evidence="1">KUC20120723A-06</strain>
    </source>
</reference>
<evidence type="ECO:0000313" key="1">
    <source>
        <dbReference type="EMBL" id="KAH7930139.1"/>
    </source>
</evidence>
<organism evidence="1 2">
    <name type="scientific">Leucogyrophana mollusca</name>
    <dbReference type="NCBI Taxonomy" id="85980"/>
    <lineage>
        <taxon>Eukaryota</taxon>
        <taxon>Fungi</taxon>
        <taxon>Dikarya</taxon>
        <taxon>Basidiomycota</taxon>
        <taxon>Agaricomycotina</taxon>
        <taxon>Agaricomycetes</taxon>
        <taxon>Agaricomycetidae</taxon>
        <taxon>Boletales</taxon>
        <taxon>Boletales incertae sedis</taxon>
        <taxon>Leucogyrophana</taxon>
    </lineage>
</organism>
<sequence length="509" mass="58535">MMKGPWLGRNLRVWAKAYIGDRTKLPTHRFGKSHLSRIDDEALATDIKDHLQSLGKFVRAQDIVDYLSRQDVQKVHGFRKPISLSTAQRWMNKLGYRWKKEPKGQYSDGHEREDVVTYRQKIFLPAWREIQSRLRHWKEDNVTVEDIGAHTPGRRVVVWFHDESTFYANDRRKLRWVHASEGAVPQPKGEGASIMVAHFVSADYGWMESPDGKETARILFKAGKARDGYYTSDDILKHAAKAMDILEKHYPDEDHILVFDNATTHIKRADNALSARNMPKKSMPTWGINVTMKDTNGKPIIGENGKPRKERVPMAPGRLHDGTPQPLYIPEGEENAGWFKGMARILKERGYDNAPNLPAECQGFKCLPGAKCCCCRRLLYNEPDFANVESVLEAACRKRGFRVIFLPKFHCELNFIEQCWGFAKRVYRQLPPSSKEADLERNVLDALRAVPLQTMRKFAIRSRRFIDAYQKGLNGKQAAWAVKKYRGHRVLPDSILCDFDEVEPIFLSS</sequence>